<reference evidence="2" key="2">
    <citation type="journal article" date="2015" name="Fish Shellfish Immunol.">
        <title>Early steps in the European eel (Anguilla anguilla)-Vibrio vulnificus interaction in the gills: Role of the RtxA13 toxin.</title>
        <authorList>
            <person name="Callol A."/>
            <person name="Pajuelo D."/>
            <person name="Ebbesson L."/>
            <person name="Teles M."/>
            <person name="MacKenzie S."/>
            <person name="Amaro C."/>
        </authorList>
    </citation>
    <scope>NUCLEOTIDE SEQUENCE</scope>
</reference>
<feature type="region of interest" description="Disordered" evidence="1">
    <location>
        <begin position="1"/>
        <end position="23"/>
    </location>
</feature>
<proteinExistence type="predicted"/>
<name>A0A0E9UDR8_ANGAN</name>
<protein>
    <submittedName>
        <fullName evidence="2">Uncharacterized protein</fullName>
    </submittedName>
</protein>
<accession>A0A0E9UDR8</accession>
<dbReference type="AlphaFoldDB" id="A0A0E9UDR8"/>
<dbReference type="EMBL" id="GBXM01044651">
    <property type="protein sequence ID" value="JAH63926.1"/>
    <property type="molecule type" value="Transcribed_RNA"/>
</dbReference>
<evidence type="ECO:0000256" key="1">
    <source>
        <dbReference type="SAM" id="MobiDB-lite"/>
    </source>
</evidence>
<reference evidence="2" key="1">
    <citation type="submission" date="2014-11" db="EMBL/GenBank/DDBJ databases">
        <authorList>
            <person name="Amaro Gonzalez C."/>
        </authorList>
    </citation>
    <scope>NUCLEOTIDE SEQUENCE</scope>
</reference>
<evidence type="ECO:0000313" key="2">
    <source>
        <dbReference type="EMBL" id="JAH63926.1"/>
    </source>
</evidence>
<organism evidence="2">
    <name type="scientific">Anguilla anguilla</name>
    <name type="common">European freshwater eel</name>
    <name type="synonym">Muraena anguilla</name>
    <dbReference type="NCBI Taxonomy" id="7936"/>
    <lineage>
        <taxon>Eukaryota</taxon>
        <taxon>Metazoa</taxon>
        <taxon>Chordata</taxon>
        <taxon>Craniata</taxon>
        <taxon>Vertebrata</taxon>
        <taxon>Euteleostomi</taxon>
        <taxon>Actinopterygii</taxon>
        <taxon>Neopterygii</taxon>
        <taxon>Teleostei</taxon>
        <taxon>Anguilliformes</taxon>
        <taxon>Anguillidae</taxon>
        <taxon>Anguilla</taxon>
    </lineage>
</organism>
<sequence>MMLHDKFQQQEILTEQSRKQPIV</sequence>